<gene>
    <name evidence="2" type="ORF">FHX71_004916</name>
</gene>
<reference evidence="2 3" key="1">
    <citation type="submission" date="2020-07" db="EMBL/GenBank/DDBJ databases">
        <title>Sequencing the genomes of 1000 actinobacteria strains.</title>
        <authorList>
            <person name="Klenk H.-P."/>
        </authorList>
    </citation>
    <scope>NUCLEOTIDE SEQUENCE [LARGE SCALE GENOMIC DNA]</scope>
    <source>
        <strain evidence="2 3">DSM 44121</strain>
    </source>
</reference>
<name>A0A7W3JDN1_9MICO</name>
<evidence type="ECO:0000313" key="3">
    <source>
        <dbReference type="Proteomes" id="UP000540568"/>
    </source>
</evidence>
<dbReference type="RefSeq" id="WP_182620121.1">
    <property type="nucleotide sequence ID" value="NZ_BAAATF010000009.1"/>
</dbReference>
<keyword evidence="3" id="KW-1185">Reference proteome</keyword>
<comment type="caution">
    <text evidence="2">The sequence shown here is derived from an EMBL/GenBank/DDBJ whole genome shotgun (WGS) entry which is preliminary data.</text>
</comment>
<evidence type="ECO:0000313" key="2">
    <source>
        <dbReference type="EMBL" id="MBA8810909.1"/>
    </source>
</evidence>
<dbReference type="Proteomes" id="UP000540568">
    <property type="component" value="Unassembled WGS sequence"/>
</dbReference>
<evidence type="ECO:0000256" key="1">
    <source>
        <dbReference type="SAM" id="MobiDB-lite"/>
    </source>
</evidence>
<feature type="region of interest" description="Disordered" evidence="1">
    <location>
        <begin position="1"/>
        <end position="20"/>
    </location>
</feature>
<accession>A0A7W3JDN1</accession>
<protein>
    <submittedName>
        <fullName evidence="2">Uncharacterized short protein YbdD (DUF466 family)</fullName>
    </submittedName>
</protein>
<organism evidence="2 3">
    <name type="scientific">Promicromonospora sukumoe</name>
    <dbReference type="NCBI Taxonomy" id="88382"/>
    <lineage>
        <taxon>Bacteria</taxon>
        <taxon>Bacillati</taxon>
        <taxon>Actinomycetota</taxon>
        <taxon>Actinomycetes</taxon>
        <taxon>Micrococcales</taxon>
        <taxon>Promicromonosporaceae</taxon>
        <taxon>Promicromonospora</taxon>
    </lineage>
</organism>
<sequence length="88" mass="9414">MSALPGPTADGGATAAVGPTADGGALAVVRRGWRALTWYVTGVLGESDYPRYVAHLRRVHPDAAVPTVREYWRDRYATQDANPGARCC</sequence>
<dbReference type="EMBL" id="JACGWV010000003">
    <property type="protein sequence ID" value="MBA8810909.1"/>
    <property type="molecule type" value="Genomic_DNA"/>
</dbReference>
<proteinExistence type="predicted"/>
<dbReference type="InterPro" id="IPR007423">
    <property type="entry name" value="Sel_put"/>
</dbReference>
<dbReference type="AlphaFoldDB" id="A0A7W3JDN1"/>
<dbReference type="Pfam" id="PF04328">
    <property type="entry name" value="Sel_put"/>
    <property type="match status" value="1"/>
</dbReference>